<dbReference type="PANTHER" id="PTHR22911:SF79">
    <property type="entry name" value="MOBA-LIKE NTP TRANSFERASE DOMAIN-CONTAINING PROTEIN"/>
    <property type="match status" value="1"/>
</dbReference>
<feature type="transmembrane region" description="Helical" evidence="2">
    <location>
        <begin position="232"/>
        <end position="252"/>
    </location>
</feature>
<gene>
    <name evidence="4" type="ORF">CLCOL_14030</name>
</gene>
<feature type="transmembrane region" description="Helical" evidence="2">
    <location>
        <begin position="258"/>
        <end position="276"/>
    </location>
</feature>
<dbReference type="RefSeq" id="WP_061858259.1">
    <property type="nucleotide sequence ID" value="NZ_LTBB01000006.1"/>
</dbReference>
<proteinExistence type="inferred from homology"/>
<feature type="transmembrane region" description="Helical" evidence="2">
    <location>
        <begin position="12"/>
        <end position="33"/>
    </location>
</feature>
<name>A0A151AMW9_9CLOT</name>
<keyword evidence="2" id="KW-0472">Membrane</keyword>
<feature type="transmembrane region" description="Helical" evidence="2">
    <location>
        <begin position="39"/>
        <end position="57"/>
    </location>
</feature>
<evidence type="ECO:0000256" key="2">
    <source>
        <dbReference type="SAM" id="Phobius"/>
    </source>
</evidence>
<feature type="transmembrane region" description="Helical" evidence="2">
    <location>
        <begin position="199"/>
        <end position="220"/>
    </location>
</feature>
<feature type="transmembrane region" description="Helical" evidence="2">
    <location>
        <begin position="120"/>
        <end position="136"/>
    </location>
</feature>
<dbReference type="Proteomes" id="UP000075374">
    <property type="component" value="Unassembled WGS sequence"/>
</dbReference>
<dbReference type="AlphaFoldDB" id="A0A151AMW9"/>
<dbReference type="SUPFAM" id="SSF103481">
    <property type="entry name" value="Multidrug resistance efflux transporter EmrE"/>
    <property type="match status" value="2"/>
</dbReference>
<feature type="transmembrane region" description="Helical" evidence="2">
    <location>
        <begin position="69"/>
        <end position="85"/>
    </location>
</feature>
<protein>
    <submittedName>
        <fullName evidence="4">Putative DMT superfamily transporter inner membrane protein</fullName>
    </submittedName>
</protein>
<keyword evidence="2" id="KW-0812">Transmembrane</keyword>
<dbReference type="GO" id="GO:0016020">
    <property type="term" value="C:membrane"/>
    <property type="evidence" value="ECO:0007669"/>
    <property type="project" value="InterPro"/>
</dbReference>
<accession>A0A151AMW9</accession>
<sequence length="289" mass="31699">MEGNNINKEHIKAGGLLLITAILWSFVGILIKLVNWNPIAIAGMRSGIASLFLLVIIKKPKWQWNTTKVCGAIAYASMLILFVSANKYTTAANAILLQYTAPVYIAIFGKVLLNEKTENEDWLFIAIIVVGMFLFFKDDIGGGSLIGNILGILSGIAFAFNVIFIRKQKDQSPIEGVFWGNILTFIISIPFMFNSMPDAKGWTGLALLGTVQIGVSYVLYTKAIKNVTALEGVLIPVIEPILNPVWVFLFVGEKPGKWSLIGGTVVLTAVTLRAVYMTIKTTKRKKVSI</sequence>
<keyword evidence="2" id="KW-1133">Transmembrane helix</keyword>
<dbReference type="PATRIC" id="fig|1121305.3.peg.1408"/>
<feature type="domain" description="EamA" evidence="3">
    <location>
        <begin position="146"/>
        <end position="272"/>
    </location>
</feature>
<dbReference type="EMBL" id="LTBB01000006">
    <property type="protein sequence ID" value="KYH28963.1"/>
    <property type="molecule type" value="Genomic_DNA"/>
</dbReference>
<feature type="transmembrane region" description="Helical" evidence="2">
    <location>
        <begin position="91"/>
        <end position="113"/>
    </location>
</feature>
<dbReference type="Pfam" id="PF00892">
    <property type="entry name" value="EamA"/>
    <property type="match status" value="2"/>
</dbReference>
<evidence type="ECO:0000259" key="3">
    <source>
        <dbReference type="Pfam" id="PF00892"/>
    </source>
</evidence>
<feature type="transmembrane region" description="Helical" evidence="2">
    <location>
        <begin position="176"/>
        <end position="193"/>
    </location>
</feature>
<dbReference type="InterPro" id="IPR000620">
    <property type="entry name" value="EamA_dom"/>
</dbReference>
<comment type="similarity">
    <text evidence="1">Belongs to the EamA transporter family.</text>
</comment>
<evidence type="ECO:0000256" key="1">
    <source>
        <dbReference type="ARBA" id="ARBA00007362"/>
    </source>
</evidence>
<feature type="domain" description="EamA" evidence="3">
    <location>
        <begin position="16"/>
        <end position="136"/>
    </location>
</feature>
<comment type="caution">
    <text evidence="4">The sequence shown here is derived from an EMBL/GenBank/DDBJ whole genome shotgun (WGS) entry which is preliminary data.</text>
</comment>
<organism evidence="4 5">
    <name type="scientific">Clostridium colicanis DSM 13634</name>
    <dbReference type="NCBI Taxonomy" id="1121305"/>
    <lineage>
        <taxon>Bacteria</taxon>
        <taxon>Bacillati</taxon>
        <taxon>Bacillota</taxon>
        <taxon>Clostridia</taxon>
        <taxon>Eubacteriales</taxon>
        <taxon>Clostridiaceae</taxon>
        <taxon>Clostridium</taxon>
    </lineage>
</organism>
<dbReference type="PANTHER" id="PTHR22911">
    <property type="entry name" value="ACYL-MALONYL CONDENSING ENZYME-RELATED"/>
    <property type="match status" value="1"/>
</dbReference>
<evidence type="ECO:0000313" key="4">
    <source>
        <dbReference type="EMBL" id="KYH28963.1"/>
    </source>
</evidence>
<feature type="transmembrane region" description="Helical" evidence="2">
    <location>
        <begin position="142"/>
        <end position="164"/>
    </location>
</feature>
<dbReference type="InterPro" id="IPR037185">
    <property type="entry name" value="EmrE-like"/>
</dbReference>
<evidence type="ECO:0000313" key="5">
    <source>
        <dbReference type="Proteomes" id="UP000075374"/>
    </source>
</evidence>
<keyword evidence="5" id="KW-1185">Reference proteome</keyword>
<reference evidence="4 5" key="1">
    <citation type="submission" date="2016-02" db="EMBL/GenBank/DDBJ databases">
        <title>Genome sequence of Clostridium colicanis DSM 13634.</title>
        <authorList>
            <person name="Poehlein A."/>
            <person name="Daniel R."/>
        </authorList>
    </citation>
    <scope>NUCLEOTIDE SEQUENCE [LARGE SCALE GENOMIC DNA]</scope>
    <source>
        <strain evidence="4 5">DSM 13634</strain>
    </source>
</reference>